<evidence type="ECO:0000256" key="6">
    <source>
        <dbReference type="RuleBase" id="RU365002"/>
    </source>
</evidence>
<dbReference type="Proteomes" id="UP001652625">
    <property type="component" value="Chromosome 08"/>
</dbReference>
<comment type="similarity">
    <text evidence="2 6">Belongs to the QNG1 protein family.</text>
</comment>
<evidence type="ECO:0000313" key="8">
    <source>
        <dbReference type="RefSeq" id="XP_065659724.1"/>
    </source>
</evidence>
<dbReference type="PANTHER" id="PTHR21314">
    <property type="entry name" value="QUEUOSINE 5'-PHOSPHATE N-GLYCOSYLASE_HYDROLASE-RELATED"/>
    <property type="match status" value="1"/>
</dbReference>
<evidence type="ECO:0000256" key="3">
    <source>
        <dbReference type="ARBA" id="ARBA00035306"/>
    </source>
</evidence>
<dbReference type="EC" id="3.2.2.-" evidence="6"/>
<gene>
    <name evidence="8" type="primary">LOC100215823</name>
</gene>
<accession>A0ABM4CDG8</accession>
<dbReference type="PANTHER" id="PTHR21314:SF0">
    <property type="entry name" value="QUEUOSINE 5'-PHOSPHATE N-GLYCOSYLASE_HYDROLASE"/>
    <property type="match status" value="1"/>
</dbReference>
<reference evidence="8" key="1">
    <citation type="submission" date="2025-08" db="UniProtKB">
        <authorList>
            <consortium name="RefSeq"/>
        </authorList>
    </citation>
    <scope>IDENTIFICATION</scope>
</reference>
<evidence type="ECO:0000256" key="1">
    <source>
        <dbReference type="ARBA" id="ARBA00022801"/>
    </source>
</evidence>
<dbReference type="Pfam" id="PF10343">
    <property type="entry name" value="Q_salvage"/>
    <property type="match status" value="1"/>
</dbReference>
<dbReference type="InterPro" id="IPR019438">
    <property type="entry name" value="Q_salvage"/>
</dbReference>
<name>A0ABM4CDG8_HYDVU</name>
<comment type="function">
    <text evidence="6">Catalyzes the hydrolysis of queuosine 5'-phosphate, releasing the nucleobase queuine (q). Is required for salvage of queuine from exogenous queuosine (Q) that is imported and then converted to queuosine 5'-phosphate intracellularly.</text>
</comment>
<evidence type="ECO:0000256" key="2">
    <source>
        <dbReference type="ARBA" id="ARBA00035119"/>
    </source>
</evidence>
<keyword evidence="1 6" id="KW-0378">Hydrolase</keyword>
<evidence type="ECO:0000256" key="5">
    <source>
        <dbReference type="ARBA" id="ARBA00048204"/>
    </source>
</evidence>
<sequence length="344" mass="40145">MTLFCEVMNPRESGAFIAANSKDVSILMENIEPAAQQIYDSMKKKHYSKAKWKEWPLHPKVLSSDTVDWIFVADTLNFSFWLPGEKQFQLEYHNIIYEDYEALCAGINRAIEEGIHITTPSFYKNISLETIKHVFRSCNGTELPLLEERTNNLREAGEILSSTYNNSFSNFLLKCDQDVTKVIEMVTKNFPSYRDIGIFEDRKVSFYKRVQILIADIWACFEGETFGKFKNIEKITMFADYRVPQALLAYSVISYSENLMRLLQNGDTLNMHSRKEMEIRGCSIHVVELLRRSISNIIQREKSFAANKLDINAVMIDFYLWDFATQNPEKVNEFPEHRTRSTFY</sequence>
<protein>
    <recommendedName>
        <fullName evidence="3 6">Queuosine 5'-phosphate N-glycosylase/hydrolase</fullName>
        <ecNumber evidence="6">3.2.2.-</ecNumber>
    </recommendedName>
    <alternativeName>
        <fullName evidence="4 6">Queuosine-nucleotide N-glycosylase/hydrolase</fullName>
    </alternativeName>
</protein>
<dbReference type="RefSeq" id="XP_065659724.1">
    <property type="nucleotide sequence ID" value="XM_065803652.1"/>
</dbReference>
<dbReference type="GeneID" id="100215823"/>
<evidence type="ECO:0000256" key="4">
    <source>
        <dbReference type="ARBA" id="ARBA00035393"/>
    </source>
</evidence>
<organism evidence="7 8">
    <name type="scientific">Hydra vulgaris</name>
    <name type="common">Hydra</name>
    <name type="synonym">Hydra attenuata</name>
    <dbReference type="NCBI Taxonomy" id="6087"/>
    <lineage>
        <taxon>Eukaryota</taxon>
        <taxon>Metazoa</taxon>
        <taxon>Cnidaria</taxon>
        <taxon>Hydrozoa</taxon>
        <taxon>Hydroidolina</taxon>
        <taxon>Anthoathecata</taxon>
        <taxon>Aplanulata</taxon>
        <taxon>Hydridae</taxon>
        <taxon>Hydra</taxon>
    </lineage>
</organism>
<keyword evidence="7" id="KW-1185">Reference proteome</keyword>
<evidence type="ECO:0000313" key="7">
    <source>
        <dbReference type="Proteomes" id="UP001652625"/>
    </source>
</evidence>
<comment type="catalytic activity">
    <reaction evidence="5 6">
        <text>queuosine 5'-phosphate + H2O = queuine + D-ribose 5-phosphate</text>
        <dbReference type="Rhea" id="RHEA:75387"/>
        <dbReference type="ChEBI" id="CHEBI:15377"/>
        <dbReference type="ChEBI" id="CHEBI:17433"/>
        <dbReference type="ChEBI" id="CHEBI:78346"/>
        <dbReference type="ChEBI" id="CHEBI:194371"/>
    </reaction>
    <physiologicalReaction direction="left-to-right" evidence="5 6">
        <dbReference type="Rhea" id="RHEA:75388"/>
    </physiologicalReaction>
</comment>
<proteinExistence type="inferred from homology"/>